<evidence type="ECO:0000256" key="1">
    <source>
        <dbReference type="SAM" id="MobiDB-lite"/>
    </source>
</evidence>
<dbReference type="InParanoid" id="A0A7J7BVU0"/>
<proteinExistence type="predicted"/>
<comment type="caution">
    <text evidence="2">The sequence shown here is derived from an EMBL/GenBank/DDBJ whole genome shotgun (WGS) entry which is preliminary data.</text>
</comment>
<dbReference type="Proteomes" id="UP000593562">
    <property type="component" value="Unassembled WGS sequence"/>
</dbReference>
<sequence length="139" mass="15631">MTVGRYRYLQGLKPEVGERSFFTENSGNDRGLQMDSTPYNSWPVMPPTVSSFPSSKSSGNPMMQHDYPQHLFFSSEFASGETLKQPEAHALRPFFDEWPKTQDSWSGLDEERSNHASFSTTQLSISIPMSSSDFSTTSS</sequence>
<evidence type="ECO:0000313" key="3">
    <source>
        <dbReference type="Proteomes" id="UP000593562"/>
    </source>
</evidence>
<name>A0A7J7BVU0_TRIWF</name>
<dbReference type="AlphaFoldDB" id="A0A7J7BVU0"/>
<reference evidence="2 3" key="1">
    <citation type="journal article" date="2020" name="Nat. Commun.">
        <title>Genome of Tripterygium wilfordii and identification of cytochrome P450 involved in triptolide biosynthesis.</title>
        <authorList>
            <person name="Tu L."/>
            <person name="Su P."/>
            <person name="Zhang Z."/>
            <person name="Gao L."/>
            <person name="Wang J."/>
            <person name="Hu T."/>
            <person name="Zhou J."/>
            <person name="Zhang Y."/>
            <person name="Zhao Y."/>
            <person name="Liu Y."/>
            <person name="Song Y."/>
            <person name="Tong Y."/>
            <person name="Lu Y."/>
            <person name="Yang J."/>
            <person name="Xu C."/>
            <person name="Jia M."/>
            <person name="Peters R.J."/>
            <person name="Huang L."/>
            <person name="Gao W."/>
        </authorList>
    </citation>
    <scope>NUCLEOTIDE SEQUENCE [LARGE SCALE GENOMIC DNA]</scope>
    <source>
        <strain evidence="3">cv. XIE 37</strain>
        <tissue evidence="2">Leaf</tissue>
    </source>
</reference>
<evidence type="ECO:0000313" key="2">
    <source>
        <dbReference type="EMBL" id="KAF5725666.1"/>
    </source>
</evidence>
<protein>
    <submittedName>
        <fullName evidence="2">Growth-regulating factor 4-like isoform X1</fullName>
    </submittedName>
</protein>
<gene>
    <name evidence="2" type="ORF">HS088_TW23G00393</name>
</gene>
<accession>A0A7J7BVU0</accession>
<keyword evidence="3" id="KW-1185">Reference proteome</keyword>
<dbReference type="EMBL" id="JAAARO010000023">
    <property type="protein sequence ID" value="KAF5725666.1"/>
    <property type="molecule type" value="Genomic_DNA"/>
</dbReference>
<organism evidence="2 3">
    <name type="scientific">Tripterygium wilfordii</name>
    <name type="common">Thunder God vine</name>
    <dbReference type="NCBI Taxonomy" id="458696"/>
    <lineage>
        <taxon>Eukaryota</taxon>
        <taxon>Viridiplantae</taxon>
        <taxon>Streptophyta</taxon>
        <taxon>Embryophyta</taxon>
        <taxon>Tracheophyta</taxon>
        <taxon>Spermatophyta</taxon>
        <taxon>Magnoliopsida</taxon>
        <taxon>eudicotyledons</taxon>
        <taxon>Gunneridae</taxon>
        <taxon>Pentapetalae</taxon>
        <taxon>rosids</taxon>
        <taxon>fabids</taxon>
        <taxon>Celastrales</taxon>
        <taxon>Celastraceae</taxon>
        <taxon>Tripterygium</taxon>
    </lineage>
</organism>
<feature type="region of interest" description="Disordered" evidence="1">
    <location>
        <begin position="102"/>
        <end position="122"/>
    </location>
</feature>